<evidence type="ECO:0000259" key="1">
    <source>
        <dbReference type="PROSITE" id="PS51186"/>
    </source>
</evidence>
<comment type="caution">
    <text evidence="2">The sequence shown here is derived from an EMBL/GenBank/DDBJ whole genome shotgun (WGS) entry which is preliminary data.</text>
</comment>
<dbReference type="Proteomes" id="UP000035963">
    <property type="component" value="Unassembled WGS sequence"/>
</dbReference>
<gene>
    <name evidence="2" type="ORF">EOS_07160</name>
</gene>
<dbReference type="AlphaFoldDB" id="A0A0J1D2L1"/>
<dbReference type="InterPro" id="IPR000182">
    <property type="entry name" value="GNAT_dom"/>
</dbReference>
<dbReference type="EMBL" id="AEJF01000058">
    <property type="protein sequence ID" value="KLU26901.1"/>
    <property type="molecule type" value="Genomic_DNA"/>
</dbReference>
<dbReference type="RefSeq" id="WP_047845915.1">
    <property type="nucleotide sequence ID" value="NZ_AEJF01000058.1"/>
</dbReference>
<dbReference type="Gene3D" id="3.40.630.30">
    <property type="match status" value="1"/>
</dbReference>
<organism evidence="2 3">
    <name type="scientific">Caballeronia mineralivorans PML1(12)</name>
    <dbReference type="NCBI Taxonomy" id="908627"/>
    <lineage>
        <taxon>Bacteria</taxon>
        <taxon>Pseudomonadati</taxon>
        <taxon>Pseudomonadota</taxon>
        <taxon>Betaproteobacteria</taxon>
        <taxon>Burkholderiales</taxon>
        <taxon>Burkholderiaceae</taxon>
        <taxon>Caballeronia</taxon>
    </lineage>
</organism>
<keyword evidence="2" id="KW-0808">Transferase</keyword>
<evidence type="ECO:0000313" key="3">
    <source>
        <dbReference type="Proteomes" id="UP000035963"/>
    </source>
</evidence>
<dbReference type="InterPro" id="IPR024035">
    <property type="entry name" value="MSMEG_0567_GNAT"/>
</dbReference>
<protein>
    <submittedName>
        <fullName evidence="2">Histone acetyltransferase</fullName>
    </submittedName>
</protein>
<dbReference type="GO" id="GO:0016747">
    <property type="term" value="F:acyltransferase activity, transferring groups other than amino-acyl groups"/>
    <property type="evidence" value="ECO:0007669"/>
    <property type="project" value="InterPro"/>
</dbReference>
<evidence type="ECO:0000313" key="2">
    <source>
        <dbReference type="EMBL" id="KLU26901.1"/>
    </source>
</evidence>
<dbReference type="PATRIC" id="fig|908627.4.peg.1586"/>
<dbReference type="InterPro" id="IPR016181">
    <property type="entry name" value="Acyl_CoA_acyltransferase"/>
</dbReference>
<proteinExistence type="predicted"/>
<dbReference type="PROSITE" id="PS51186">
    <property type="entry name" value="GNAT"/>
    <property type="match status" value="1"/>
</dbReference>
<sequence length="186" mass="20713">MLADTEDLMRLYTPASYSIKWTTLPWEANEAYKLRRAVFCIEQGIFIGDDRDEIDERAQLIVAVSCIGGMPEQVVGTVRIHEDEPGVWTGSRLAVHAAFRRHGKIGATLIKLAVSSAHALGCTTFLAHVQSQNAPLFHALHWSTLTEELMHGRPHHLMQADLGFYPPCVTPQSGFMTQYSPVRSTP</sequence>
<dbReference type="Pfam" id="PF00583">
    <property type="entry name" value="Acetyltransf_1"/>
    <property type="match status" value="1"/>
</dbReference>
<feature type="domain" description="N-acetyltransferase" evidence="1">
    <location>
        <begin position="19"/>
        <end position="181"/>
    </location>
</feature>
<accession>A0A0J1D2L1</accession>
<keyword evidence="3" id="KW-1185">Reference proteome</keyword>
<name>A0A0J1D2L1_9BURK</name>
<reference evidence="2 3" key="1">
    <citation type="journal article" date="2015" name="Genome Announc.">
        <title>Draft Genome Sequence of Burkholderia sp. Strain PML1(12), an Ectomycorrhizosphere-Inhabiting Bacterium with Effective Mineral-Weathering Ability.</title>
        <authorList>
            <person name="Uroz S."/>
            <person name="Oger P."/>
        </authorList>
    </citation>
    <scope>NUCLEOTIDE SEQUENCE [LARGE SCALE GENOMIC DNA]</scope>
    <source>
        <strain evidence="3">PML1(12)</strain>
    </source>
</reference>
<dbReference type="CDD" id="cd04301">
    <property type="entry name" value="NAT_SF"/>
    <property type="match status" value="1"/>
</dbReference>
<dbReference type="NCBIfam" id="TIGR04045">
    <property type="entry name" value="MSMEG_0567_GNAT"/>
    <property type="match status" value="1"/>
</dbReference>
<dbReference type="SUPFAM" id="SSF55729">
    <property type="entry name" value="Acyl-CoA N-acyltransferases (Nat)"/>
    <property type="match status" value="1"/>
</dbReference>